<reference evidence="2" key="1">
    <citation type="submission" date="2021-02" db="EMBL/GenBank/DDBJ databases">
        <authorList>
            <person name="Dougan E. K."/>
            <person name="Rhodes N."/>
            <person name="Thang M."/>
            <person name="Chan C."/>
        </authorList>
    </citation>
    <scope>NUCLEOTIDE SEQUENCE</scope>
</reference>
<organism evidence="2 3">
    <name type="scientific">Symbiodinium natans</name>
    <dbReference type="NCBI Taxonomy" id="878477"/>
    <lineage>
        <taxon>Eukaryota</taxon>
        <taxon>Sar</taxon>
        <taxon>Alveolata</taxon>
        <taxon>Dinophyceae</taxon>
        <taxon>Suessiales</taxon>
        <taxon>Symbiodiniaceae</taxon>
        <taxon>Symbiodinium</taxon>
    </lineage>
</organism>
<protein>
    <submittedName>
        <fullName evidence="2">Uncharacterized protein</fullName>
    </submittedName>
</protein>
<name>A0A812LZN6_9DINO</name>
<gene>
    <name evidence="2" type="ORF">SNAT2548_LOCUS12009</name>
</gene>
<dbReference type="EMBL" id="CAJNDS010001113">
    <property type="protein sequence ID" value="CAE7248307.1"/>
    <property type="molecule type" value="Genomic_DNA"/>
</dbReference>
<keyword evidence="3" id="KW-1185">Reference proteome</keyword>
<sequence length="129" mass="13614">MGAQSSFLEHGGAAGASPVPPGEEANLAGPLHTHARPPLRPSQEELGALSLAAHARVRARDDAKMSQLQVMEALRSVSQAQDAAEKAVLSARKAQEIRSSVQEVRNESDRAYLGLGIPKIGKPFDATKV</sequence>
<evidence type="ECO:0000313" key="2">
    <source>
        <dbReference type="EMBL" id="CAE7248307.1"/>
    </source>
</evidence>
<accession>A0A812LZN6</accession>
<proteinExistence type="predicted"/>
<evidence type="ECO:0000313" key="3">
    <source>
        <dbReference type="Proteomes" id="UP000604046"/>
    </source>
</evidence>
<feature type="region of interest" description="Disordered" evidence="1">
    <location>
        <begin position="1"/>
        <end position="44"/>
    </location>
</feature>
<comment type="caution">
    <text evidence="2">The sequence shown here is derived from an EMBL/GenBank/DDBJ whole genome shotgun (WGS) entry which is preliminary data.</text>
</comment>
<dbReference type="Proteomes" id="UP000604046">
    <property type="component" value="Unassembled WGS sequence"/>
</dbReference>
<dbReference type="AlphaFoldDB" id="A0A812LZN6"/>
<evidence type="ECO:0000256" key="1">
    <source>
        <dbReference type="SAM" id="MobiDB-lite"/>
    </source>
</evidence>